<comment type="caution">
    <text evidence="2">The sequence shown here is derived from an EMBL/GenBank/DDBJ whole genome shotgun (WGS) entry which is preliminary data.</text>
</comment>
<dbReference type="eggNOG" id="COG0775">
    <property type="taxonomic scope" value="Bacteria"/>
</dbReference>
<reference evidence="2 3" key="1">
    <citation type="journal article" date="2014" name="Genome Announc.">
        <title>Draft Genome Sequence of Cytophaga fermentans JCM 21142T, a Facultative Anaerobe Isolated from Marine Mud.</title>
        <authorList>
            <person name="Starns D."/>
            <person name="Oshima K."/>
            <person name="Suda W."/>
            <person name="Iino T."/>
            <person name="Yuki M."/>
            <person name="Inoue J."/>
            <person name="Kitamura K."/>
            <person name="Iida T."/>
            <person name="Darby A."/>
            <person name="Hattori M."/>
            <person name="Ohkuma M."/>
        </authorList>
    </citation>
    <scope>NUCLEOTIDE SEQUENCE [LARGE SCALE GENOMIC DNA]</scope>
    <source>
        <strain evidence="2 3">JCM 21142</strain>
    </source>
</reference>
<accession>W7Y4G1</accession>
<gene>
    <name evidence="2" type="ORF">JCM21142_104538</name>
</gene>
<name>W7Y4G1_9BACT</name>
<dbReference type="Proteomes" id="UP000019402">
    <property type="component" value="Unassembled WGS sequence"/>
</dbReference>
<keyword evidence="3" id="KW-1185">Reference proteome</keyword>
<dbReference type="SUPFAM" id="SSF53167">
    <property type="entry name" value="Purine and uridine phosphorylases"/>
    <property type="match status" value="1"/>
</dbReference>
<dbReference type="GO" id="GO:0009116">
    <property type="term" value="P:nucleoside metabolic process"/>
    <property type="evidence" value="ECO:0007669"/>
    <property type="project" value="InterPro"/>
</dbReference>
<evidence type="ECO:0000259" key="1">
    <source>
        <dbReference type="Pfam" id="PF01048"/>
    </source>
</evidence>
<dbReference type="GO" id="GO:0008782">
    <property type="term" value="F:adenosylhomocysteine nucleosidase activity"/>
    <property type="evidence" value="ECO:0007669"/>
    <property type="project" value="TreeGrafter"/>
</dbReference>
<dbReference type="GO" id="GO:0005829">
    <property type="term" value="C:cytosol"/>
    <property type="evidence" value="ECO:0007669"/>
    <property type="project" value="TreeGrafter"/>
</dbReference>
<sequence length="194" mass="21685">MMIHILIAYAVEEERVHIQIPGCSIHYCCTGVGKVAAALAVERAIQTHKPHIVLNIGTAGTVKHALGSIHLCNKFVDRDMEKLSDFGVPYQEDFSDLIEECGYFHDWTFDSICNTGDTFLTSADGTGDVFDMESFAIARACRIHHIPFAGIKCVTDIIGQNSIKHWEDKLAEAQNTLQHFMDHHTIRHTAHPTK</sequence>
<dbReference type="GO" id="GO:0008930">
    <property type="term" value="F:methylthioadenosine nucleosidase activity"/>
    <property type="evidence" value="ECO:0007669"/>
    <property type="project" value="TreeGrafter"/>
</dbReference>
<dbReference type="EMBL" id="BAMD01000124">
    <property type="protein sequence ID" value="GAF05785.1"/>
    <property type="molecule type" value="Genomic_DNA"/>
</dbReference>
<dbReference type="PANTHER" id="PTHR46832">
    <property type="entry name" value="5'-METHYLTHIOADENOSINE/S-ADENOSYLHOMOCYSTEINE NUCLEOSIDASE"/>
    <property type="match status" value="1"/>
</dbReference>
<dbReference type="Gene3D" id="3.40.50.1580">
    <property type="entry name" value="Nucleoside phosphorylase domain"/>
    <property type="match status" value="1"/>
</dbReference>
<organism evidence="2 3">
    <name type="scientific">Saccharicrinis fermentans DSM 9555 = JCM 21142</name>
    <dbReference type="NCBI Taxonomy" id="869213"/>
    <lineage>
        <taxon>Bacteria</taxon>
        <taxon>Pseudomonadati</taxon>
        <taxon>Bacteroidota</taxon>
        <taxon>Bacteroidia</taxon>
        <taxon>Marinilabiliales</taxon>
        <taxon>Marinilabiliaceae</taxon>
        <taxon>Saccharicrinis</taxon>
    </lineage>
</organism>
<dbReference type="STRING" id="869213.GCA_000517085_03305"/>
<protein>
    <submittedName>
        <fullName evidence="2">Nucleosidase</fullName>
    </submittedName>
</protein>
<evidence type="ECO:0000313" key="3">
    <source>
        <dbReference type="Proteomes" id="UP000019402"/>
    </source>
</evidence>
<proteinExistence type="predicted"/>
<evidence type="ECO:0000313" key="2">
    <source>
        <dbReference type="EMBL" id="GAF05785.1"/>
    </source>
</evidence>
<dbReference type="PANTHER" id="PTHR46832:SF1">
    <property type="entry name" value="5'-METHYLTHIOADENOSINE_S-ADENOSYLHOMOCYSTEINE NUCLEOSIDASE"/>
    <property type="match status" value="1"/>
</dbReference>
<dbReference type="InterPro" id="IPR000845">
    <property type="entry name" value="Nucleoside_phosphorylase_d"/>
</dbReference>
<dbReference type="RefSeq" id="WP_200871478.1">
    <property type="nucleotide sequence ID" value="NZ_BAMD01000124.1"/>
</dbReference>
<dbReference type="GO" id="GO:0019284">
    <property type="term" value="P:L-methionine salvage from S-adenosylmethionine"/>
    <property type="evidence" value="ECO:0007669"/>
    <property type="project" value="TreeGrafter"/>
</dbReference>
<dbReference type="InterPro" id="IPR035994">
    <property type="entry name" value="Nucleoside_phosphorylase_sf"/>
</dbReference>
<dbReference type="AlphaFoldDB" id="W7Y4G1"/>
<dbReference type="Pfam" id="PF01048">
    <property type="entry name" value="PNP_UDP_1"/>
    <property type="match status" value="1"/>
</dbReference>
<feature type="domain" description="Nucleoside phosphorylase" evidence="1">
    <location>
        <begin position="17"/>
        <end position="178"/>
    </location>
</feature>